<feature type="region of interest" description="Disordered" evidence="1">
    <location>
        <begin position="204"/>
        <end position="265"/>
    </location>
</feature>
<evidence type="ECO:0000313" key="3">
    <source>
        <dbReference type="Proteomes" id="UP001470230"/>
    </source>
</evidence>
<feature type="compositionally biased region" description="Basic and acidic residues" evidence="1">
    <location>
        <begin position="204"/>
        <end position="219"/>
    </location>
</feature>
<evidence type="ECO:0000256" key="1">
    <source>
        <dbReference type="SAM" id="MobiDB-lite"/>
    </source>
</evidence>
<dbReference type="EMBL" id="JAPFFF010000001">
    <property type="protein sequence ID" value="KAK8899952.1"/>
    <property type="molecule type" value="Genomic_DNA"/>
</dbReference>
<keyword evidence="3" id="KW-1185">Reference proteome</keyword>
<comment type="caution">
    <text evidence="2">The sequence shown here is derived from an EMBL/GenBank/DDBJ whole genome shotgun (WGS) entry which is preliminary data.</text>
</comment>
<name>A0ABR2L9Q9_9EUKA</name>
<organism evidence="2 3">
    <name type="scientific">Tritrichomonas musculus</name>
    <dbReference type="NCBI Taxonomy" id="1915356"/>
    <lineage>
        <taxon>Eukaryota</taxon>
        <taxon>Metamonada</taxon>
        <taxon>Parabasalia</taxon>
        <taxon>Tritrichomonadida</taxon>
        <taxon>Tritrichomonadidae</taxon>
        <taxon>Tritrichomonas</taxon>
    </lineage>
</organism>
<protein>
    <submittedName>
        <fullName evidence="2">Uncharacterized protein</fullName>
    </submittedName>
</protein>
<feature type="compositionally biased region" description="Polar residues" evidence="1">
    <location>
        <begin position="221"/>
        <end position="231"/>
    </location>
</feature>
<accession>A0ABR2L9Q9</accession>
<dbReference type="Proteomes" id="UP001470230">
    <property type="component" value="Unassembled WGS sequence"/>
</dbReference>
<evidence type="ECO:0000313" key="2">
    <source>
        <dbReference type="EMBL" id="KAK8899952.1"/>
    </source>
</evidence>
<feature type="compositionally biased region" description="Basic residues" evidence="1">
    <location>
        <begin position="256"/>
        <end position="265"/>
    </location>
</feature>
<feature type="compositionally biased region" description="Basic and acidic residues" evidence="1">
    <location>
        <begin position="235"/>
        <end position="244"/>
    </location>
</feature>
<gene>
    <name evidence="2" type="ORF">M9Y10_002275</name>
</gene>
<proteinExistence type="predicted"/>
<sequence length="265" mass="29952">MENKSDQHDEIHEISTKCDDLIYSVSFISPNYPSFFINIQKENIPEVILESKKEKNQAITSELLLNHKIKNIMNAKAINGELKYLVELSNGKISLISNSLADKFVPDNEMISFLLHKIKTNKNNSIPILSKNDISNNPHINFLQLPYSLSKLSYITTLNSFSHSNDLKPLTSKSDLITNQLDVNIESKAVLNLNSDECIAKANADEANQKKTKKTEKSTSRNSDNNGNQAAMITRSRESPKKTESNFQIKTNKREGRPKKSKKSK</sequence>
<reference evidence="2 3" key="1">
    <citation type="submission" date="2024-04" db="EMBL/GenBank/DDBJ databases">
        <title>Tritrichomonas musculus Genome.</title>
        <authorList>
            <person name="Alves-Ferreira E."/>
            <person name="Grigg M."/>
            <person name="Lorenzi H."/>
            <person name="Galac M."/>
        </authorList>
    </citation>
    <scope>NUCLEOTIDE SEQUENCE [LARGE SCALE GENOMIC DNA]</scope>
    <source>
        <strain evidence="2 3">EAF2021</strain>
    </source>
</reference>